<accession>A0A9D4QNX7</accession>
<evidence type="ECO:0000313" key="2">
    <source>
        <dbReference type="Proteomes" id="UP000828390"/>
    </source>
</evidence>
<reference evidence="1" key="2">
    <citation type="submission" date="2020-11" db="EMBL/GenBank/DDBJ databases">
        <authorList>
            <person name="McCartney M.A."/>
            <person name="Auch B."/>
            <person name="Kono T."/>
            <person name="Mallez S."/>
            <person name="Becker A."/>
            <person name="Gohl D.M."/>
            <person name="Silverstein K.A.T."/>
            <person name="Koren S."/>
            <person name="Bechman K.B."/>
            <person name="Herman A."/>
            <person name="Abrahante J.E."/>
            <person name="Garbe J."/>
        </authorList>
    </citation>
    <scope>NUCLEOTIDE SEQUENCE</scope>
    <source>
        <strain evidence="1">Duluth1</strain>
        <tissue evidence="1">Whole animal</tissue>
    </source>
</reference>
<dbReference type="EMBL" id="JAIWYP010000004">
    <property type="protein sequence ID" value="KAH3837959.1"/>
    <property type="molecule type" value="Genomic_DNA"/>
</dbReference>
<keyword evidence="2" id="KW-1185">Reference proteome</keyword>
<comment type="caution">
    <text evidence="1">The sequence shown here is derived from an EMBL/GenBank/DDBJ whole genome shotgun (WGS) entry which is preliminary data.</text>
</comment>
<evidence type="ECO:0000313" key="1">
    <source>
        <dbReference type="EMBL" id="KAH3837959.1"/>
    </source>
</evidence>
<dbReference type="AlphaFoldDB" id="A0A9D4QNX7"/>
<dbReference type="Proteomes" id="UP000828390">
    <property type="component" value="Unassembled WGS sequence"/>
</dbReference>
<organism evidence="1 2">
    <name type="scientific">Dreissena polymorpha</name>
    <name type="common">Zebra mussel</name>
    <name type="synonym">Mytilus polymorpha</name>
    <dbReference type="NCBI Taxonomy" id="45954"/>
    <lineage>
        <taxon>Eukaryota</taxon>
        <taxon>Metazoa</taxon>
        <taxon>Spiralia</taxon>
        <taxon>Lophotrochozoa</taxon>
        <taxon>Mollusca</taxon>
        <taxon>Bivalvia</taxon>
        <taxon>Autobranchia</taxon>
        <taxon>Heteroconchia</taxon>
        <taxon>Euheterodonta</taxon>
        <taxon>Imparidentia</taxon>
        <taxon>Neoheterodontei</taxon>
        <taxon>Myida</taxon>
        <taxon>Dreissenoidea</taxon>
        <taxon>Dreissenidae</taxon>
        <taxon>Dreissena</taxon>
    </lineage>
</organism>
<proteinExistence type="predicted"/>
<protein>
    <submittedName>
        <fullName evidence="1">Uncharacterized protein</fullName>
    </submittedName>
</protein>
<gene>
    <name evidence="1" type="ORF">DPMN_111363</name>
</gene>
<sequence length="100" mass="11646">MQLKPSEILYSQDSINIYLNSKSSHDGHKLGETLDDICEGNKPRRKVDDNEQPTSLGLKGARIAREVTYCTGQCRRKYSRSEAYYEKRWAVDYYPWIPRG</sequence>
<name>A0A9D4QNX7_DREPO</name>
<reference evidence="1" key="1">
    <citation type="journal article" date="2019" name="bioRxiv">
        <title>The Genome of the Zebra Mussel, Dreissena polymorpha: A Resource for Invasive Species Research.</title>
        <authorList>
            <person name="McCartney M.A."/>
            <person name="Auch B."/>
            <person name="Kono T."/>
            <person name="Mallez S."/>
            <person name="Zhang Y."/>
            <person name="Obille A."/>
            <person name="Becker A."/>
            <person name="Abrahante J.E."/>
            <person name="Garbe J."/>
            <person name="Badalamenti J.P."/>
            <person name="Herman A."/>
            <person name="Mangelson H."/>
            <person name="Liachko I."/>
            <person name="Sullivan S."/>
            <person name="Sone E.D."/>
            <person name="Koren S."/>
            <person name="Silverstein K.A.T."/>
            <person name="Beckman K.B."/>
            <person name="Gohl D.M."/>
        </authorList>
    </citation>
    <scope>NUCLEOTIDE SEQUENCE</scope>
    <source>
        <strain evidence="1">Duluth1</strain>
        <tissue evidence="1">Whole animal</tissue>
    </source>
</reference>